<feature type="transmembrane region" description="Helical" evidence="11">
    <location>
        <begin position="127"/>
        <end position="148"/>
    </location>
</feature>
<feature type="transmembrane region" description="Helical" evidence="11">
    <location>
        <begin position="169"/>
        <end position="190"/>
    </location>
</feature>
<keyword evidence="10 11" id="KW-0472">Membrane</keyword>
<evidence type="ECO:0000256" key="2">
    <source>
        <dbReference type="ARBA" id="ARBA00008661"/>
    </source>
</evidence>
<comment type="subcellular location">
    <subcellularLocation>
        <location evidence="1">Golgi apparatus membrane</location>
        <topology evidence="1">Single-pass type II membrane protein</topology>
    </subcellularLocation>
</comment>
<dbReference type="InterPro" id="IPR007577">
    <property type="entry name" value="GlycoTrfase_DXD_sugar-bd_CS"/>
</dbReference>
<dbReference type="InterPro" id="IPR007652">
    <property type="entry name" value="A1-4-GlycosylTfrase_dom"/>
</dbReference>
<protein>
    <recommendedName>
        <fullName evidence="12">Alpha 1,4-glycosyltransferase domain-containing protein</fullName>
    </recommendedName>
</protein>
<dbReference type="GO" id="GO:0034599">
    <property type="term" value="P:cellular response to oxidative stress"/>
    <property type="evidence" value="ECO:0007669"/>
    <property type="project" value="InterPro"/>
</dbReference>
<dbReference type="Pfam" id="PF01762">
    <property type="entry name" value="Galactosyl_T"/>
    <property type="match status" value="1"/>
</dbReference>
<keyword evidence="5" id="KW-0808">Transferase</keyword>
<name>A0A9P6RQ63_9FUNG</name>
<gene>
    <name evidence="13" type="ORF">BGZ99_001959</name>
</gene>
<feature type="transmembrane region" description="Helical" evidence="11">
    <location>
        <begin position="65"/>
        <end position="87"/>
    </location>
</feature>
<dbReference type="GO" id="GO:0016758">
    <property type="term" value="F:hexosyltransferase activity"/>
    <property type="evidence" value="ECO:0007669"/>
    <property type="project" value="InterPro"/>
</dbReference>
<feature type="domain" description="Alpha 1,4-glycosyltransferase" evidence="12">
    <location>
        <begin position="736"/>
        <end position="824"/>
    </location>
</feature>
<dbReference type="GO" id="GO:0000139">
    <property type="term" value="C:Golgi membrane"/>
    <property type="evidence" value="ECO:0007669"/>
    <property type="project" value="UniProtKB-SubCell"/>
</dbReference>
<evidence type="ECO:0000256" key="1">
    <source>
        <dbReference type="ARBA" id="ARBA00004323"/>
    </source>
</evidence>
<comment type="caution">
    <text evidence="13">The sequence shown here is derived from an EMBL/GenBank/DDBJ whole genome shotgun (WGS) entry which is preliminary data.</text>
</comment>
<dbReference type="PANTHER" id="PTHR46781:SF5">
    <property type="entry name" value="ALPHA 1,4-GLYCOSYLTRANSFERASE FAMILY PROTEIN"/>
    <property type="match status" value="1"/>
</dbReference>
<dbReference type="AlphaFoldDB" id="A0A9P6RQ63"/>
<evidence type="ECO:0000256" key="3">
    <source>
        <dbReference type="ARBA" id="ARBA00009003"/>
    </source>
</evidence>
<keyword evidence="4" id="KW-0328">Glycosyltransferase</keyword>
<comment type="similarity">
    <text evidence="3">Belongs to the glycosyltransferase 32 family.</text>
</comment>
<dbReference type="InterPro" id="IPR029044">
    <property type="entry name" value="Nucleotide-diphossugar_trans"/>
</dbReference>
<dbReference type="Gene3D" id="3.90.550.20">
    <property type="match status" value="1"/>
</dbReference>
<dbReference type="InterPro" id="IPR044789">
    <property type="entry name" value="Put_A1-4-GlycosylTfrase_plant"/>
</dbReference>
<dbReference type="Pfam" id="PF04572">
    <property type="entry name" value="Gb3_synth"/>
    <property type="match status" value="1"/>
</dbReference>
<evidence type="ECO:0000256" key="6">
    <source>
        <dbReference type="ARBA" id="ARBA00022692"/>
    </source>
</evidence>
<dbReference type="EMBL" id="JAAAIP010000153">
    <property type="protein sequence ID" value="KAG0324345.1"/>
    <property type="molecule type" value="Genomic_DNA"/>
</dbReference>
<dbReference type="PANTHER" id="PTHR46781">
    <property type="entry name" value="ALPHA 1,4-GLYCOSYLTRANSFERASE FAMILY PROTEIN"/>
    <property type="match status" value="1"/>
</dbReference>
<dbReference type="Proteomes" id="UP000738325">
    <property type="component" value="Unassembled WGS sequence"/>
</dbReference>
<keyword evidence="8 11" id="KW-1133">Transmembrane helix</keyword>
<evidence type="ECO:0000256" key="10">
    <source>
        <dbReference type="ARBA" id="ARBA00023136"/>
    </source>
</evidence>
<dbReference type="SUPFAM" id="SSF53448">
    <property type="entry name" value="Nucleotide-diphospho-sugar transferases"/>
    <property type="match status" value="1"/>
</dbReference>
<keyword evidence="9" id="KW-0333">Golgi apparatus</keyword>
<evidence type="ECO:0000256" key="4">
    <source>
        <dbReference type="ARBA" id="ARBA00022676"/>
    </source>
</evidence>
<sequence>MPPLNQPMYYVQDVPVQYLHLSKALRVLGLCPAVWGVYAHLVQAHRVGSRNARALDSMTSSALDYYVGVLWCLLGGLWSFWLTNSLIRRWFVHYDPRPAIIRLFTLGTIYWFSVMFFVSYFGDDEPIWPWMVICAILAVVQTVQILHFRVKRHYKLEANEKPRRDSRSLIYRTVLIPGGVVSFLTMVILLHQNNMRPSTAEALATGGASSISITSDTKLVIAAAQIQVLIIILSSWTPKAFQRRQEIRNTSLKLAPPASSKFAYTYKFILGEAPSSHARNTMGAKISDEIQRYDDVLLLSVSDAQQDRSHKVFKALDWSNKFKFDFLCKTDDDVFVRWDTVSKELMDQGPSHYYWRGLAFWNMEPMPTSDTRIKQDALGIHPPFVANTFYVLSRDIVTLLAYPGPRIFAEHEDVSIGVWLHPFNIKPKHDRRIQQWDVCEDDMIAKHFGDTFKPIESMQDMYRNIVEGSPLCSGFRQERCAPCYSCAGRSSHWKDHGIECDSVQGIMHTKAADDLEGGLTVDIKDAMPPLANNPQWIIPGILSDTSSIFSDTEDWARLHWAIWTTDAATTWQPRHYLAIESTFVHNPNAVLIILSNTLPSTFFADYTRQGYRIHIMPFSKDMLLQREWFFGSETQAWLRNWDEWSRKGSFFPVHLADYLRLVALYKYGGLYMDLDAIWIRAPGDAITEFIGSDVSDTDSDLAWTLDDKNTYLANGVMRFKRGRSMFRQIANSVFTVATYDPECFNCGGPKAFTTYVKTHRVSLEKNGLRILPRTALYPYNWKEITAALEKTDMAEDKVLQLEEHGIGLHLYGKVTSRKEIEDGSVVAAVLKIWALDLSPADSSNDQSSDSRLQGPKVLYYYLPSTPSATAPSDSLLAKVPGTFKGIDAVFIRGAEPSTGPVSLRKASILITVKEGLIAMDGSGAGTRRIEMDLGDAVSMGQLNLALSHLRYFSPATRAWSGTDQIVIQVEFGTMREQLDIPVVRRTNTRLV</sequence>
<dbReference type="GO" id="GO:0005789">
    <property type="term" value="C:endoplasmic reticulum membrane"/>
    <property type="evidence" value="ECO:0007669"/>
    <property type="project" value="InterPro"/>
</dbReference>
<evidence type="ECO:0000313" key="14">
    <source>
        <dbReference type="Proteomes" id="UP000738325"/>
    </source>
</evidence>
<keyword evidence="6 11" id="KW-0812">Transmembrane</keyword>
<evidence type="ECO:0000259" key="12">
    <source>
        <dbReference type="Pfam" id="PF04572"/>
    </source>
</evidence>
<evidence type="ECO:0000256" key="9">
    <source>
        <dbReference type="ARBA" id="ARBA00023034"/>
    </source>
</evidence>
<comment type="similarity">
    <text evidence="2">Belongs to the glycosyltransferase 31 family.</text>
</comment>
<dbReference type="InterPro" id="IPR002659">
    <property type="entry name" value="Glyco_trans_31"/>
</dbReference>
<dbReference type="Gene3D" id="3.90.550.50">
    <property type="match status" value="1"/>
</dbReference>
<evidence type="ECO:0000313" key="13">
    <source>
        <dbReference type="EMBL" id="KAG0324345.1"/>
    </source>
</evidence>
<evidence type="ECO:0000256" key="5">
    <source>
        <dbReference type="ARBA" id="ARBA00022679"/>
    </source>
</evidence>
<proteinExistence type="inferred from homology"/>
<keyword evidence="7" id="KW-0735">Signal-anchor</keyword>
<accession>A0A9P6RQ63</accession>
<evidence type="ECO:0000256" key="11">
    <source>
        <dbReference type="SAM" id="Phobius"/>
    </source>
</evidence>
<organism evidence="13 14">
    <name type="scientific">Dissophora globulifera</name>
    <dbReference type="NCBI Taxonomy" id="979702"/>
    <lineage>
        <taxon>Eukaryota</taxon>
        <taxon>Fungi</taxon>
        <taxon>Fungi incertae sedis</taxon>
        <taxon>Mucoromycota</taxon>
        <taxon>Mortierellomycotina</taxon>
        <taxon>Mortierellomycetes</taxon>
        <taxon>Mortierellales</taxon>
        <taxon>Mortierellaceae</taxon>
        <taxon>Dissophora</taxon>
    </lineage>
</organism>
<dbReference type="OrthoDB" id="2139606at2759"/>
<reference evidence="13" key="1">
    <citation type="journal article" date="2020" name="Fungal Divers.">
        <title>Resolving the Mortierellaceae phylogeny through synthesis of multi-gene phylogenetics and phylogenomics.</title>
        <authorList>
            <person name="Vandepol N."/>
            <person name="Liber J."/>
            <person name="Desiro A."/>
            <person name="Na H."/>
            <person name="Kennedy M."/>
            <person name="Barry K."/>
            <person name="Grigoriev I.V."/>
            <person name="Miller A.N."/>
            <person name="O'Donnell K."/>
            <person name="Stajich J.E."/>
            <person name="Bonito G."/>
        </authorList>
    </citation>
    <scope>NUCLEOTIDE SEQUENCE</scope>
    <source>
        <strain evidence="13">REB-010B</strain>
    </source>
</reference>
<evidence type="ECO:0000256" key="8">
    <source>
        <dbReference type="ARBA" id="ARBA00022989"/>
    </source>
</evidence>
<evidence type="ECO:0000256" key="7">
    <source>
        <dbReference type="ARBA" id="ARBA00022968"/>
    </source>
</evidence>
<dbReference type="Pfam" id="PF12326">
    <property type="entry name" value="EOS1"/>
    <property type="match status" value="1"/>
</dbReference>
<keyword evidence="14" id="KW-1185">Reference proteome</keyword>
<dbReference type="Pfam" id="PF04488">
    <property type="entry name" value="Gly_transf_sug"/>
    <property type="match status" value="1"/>
</dbReference>
<feature type="transmembrane region" description="Helical" evidence="11">
    <location>
        <begin position="99"/>
        <end position="121"/>
    </location>
</feature>
<dbReference type="InterPro" id="IPR021100">
    <property type="entry name" value="N-glycosylation_EOS1"/>
</dbReference>